<dbReference type="SUPFAM" id="SSF51261">
    <property type="entry name" value="Duplicated hybrid motif"/>
    <property type="match status" value="1"/>
</dbReference>
<organism evidence="3 4">
    <name type="scientific">Roseateles oligotrophus</name>
    <dbReference type="NCBI Taxonomy" id="1769250"/>
    <lineage>
        <taxon>Bacteria</taxon>
        <taxon>Pseudomonadati</taxon>
        <taxon>Pseudomonadota</taxon>
        <taxon>Betaproteobacteria</taxon>
        <taxon>Burkholderiales</taxon>
        <taxon>Sphaerotilaceae</taxon>
        <taxon>Roseateles</taxon>
    </lineage>
</organism>
<dbReference type="CDD" id="cd12797">
    <property type="entry name" value="M23_peptidase"/>
    <property type="match status" value="1"/>
</dbReference>
<proteinExistence type="predicted"/>
<evidence type="ECO:0000259" key="2">
    <source>
        <dbReference type="Pfam" id="PF01551"/>
    </source>
</evidence>
<dbReference type="Proteomes" id="UP001209701">
    <property type="component" value="Unassembled WGS sequence"/>
</dbReference>
<feature type="signal peptide" evidence="1">
    <location>
        <begin position="1"/>
        <end position="28"/>
    </location>
</feature>
<keyword evidence="1" id="KW-0732">Signal</keyword>
<gene>
    <name evidence="3" type="ORF">LNV07_14790</name>
</gene>
<sequence>MPLIKPISGKLRAASLLSSILTCTMALAANPADMTSLPVPDGCALAETASSKVAASPAHKQVFPPVALQIRTVIAPTAFASGGRNYLIYELDLQNYSDQTMDLRAIEVLDASKATARPIASFNQSQLKAQLRPIGMDHWQYHAHPHGDANRKLGTGQSAVAFLCLAFEGKQPMPSQLRHRVHLENDSTDGPLIPVQLTPVPVFGGPLTGGDWHPRNGPHLDSHHRMGLVVTDGLAQNSRRFAIDWRKQKDGSQYVGDARDVRAYHAYGENVLAVAEGTVVLARDGYPDNIPRTAAGFEPALPITMENLGGNRVVVQLHNGQFAQYAHLQAGSVKVKQGQQLVRGQLIGLVGNSGDSRVPHLHFQLTNQPDLFASEGLPYVIEQFRMKPAGTEWSTRTQEFPWGDDTVIDFGPAVDRAEAGLGR</sequence>
<dbReference type="PANTHER" id="PTHR21666">
    <property type="entry name" value="PEPTIDASE-RELATED"/>
    <property type="match status" value="1"/>
</dbReference>
<dbReference type="Pfam" id="PF01551">
    <property type="entry name" value="Peptidase_M23"/>
    <property type="match status" value="1"/>
</dbReference>
<dbReference type="InterPro" id="IPR016047">
    <property type="entry name" value="M23ase_b-sheet_dom"/>
</dbReference>
<dbReference type="PANTHER" id="PTHR21666:SF270">
    <property type="entry name" value="MUREIN HYDROLASE ACTIVATOR ENVC"/>
    <property type="match status" value="1"/>
</dbReference>
<feature type="domain" description="M23ase beta-sheet core" evidence="2">
    <location>
        <begin position="266"/>
        <end position="367"/>
    </location>
</feature>
<dbReference type="InterPro" id="IPR011055">
    <property type="entry name" value="Dup_hybrid_motif"/>
</dbReference>
<comment type="caution">
    <text evidence="3">The sequence shown here is derived from an EMBL/GenBank/DDBJ whole genome shotgun (WGS) entry which is preliminary data.</text>
</comment>
<protein>
    <submittedName>
        <fullName evidence="3">M23 family metallopeptidase</fullName>
    </submittedName>
</protein>
<keyword evidence="4" id="KW-1185">Reference proteome</keyword>
<evidence type="ECO:0000313" key="3">
    <source>
        <dbReference type="EMBL" id="MCV2369348.1"/>
    </source>
</evidence>
<feature type="chain" id="PRO_5047372171" evidence="1">
    <location>
        <begin position="29"/>
        <end position="423"/>
    </location>
</feature>
<dbReference type="EMBL" id="JAJIRN010000006">
    <property type="protein sequence ID" value="MCV2369348.1"/>
    <property type="molecule type" value="Genomic_DNA"/>
</dbReference>
<dbReference type="RefSeq" id="WP_263571933.1">
    <property type="nucleotide sequence ID" value="NZ_JAJIRN010000006.1"/>
</dbReference>
<dbReference type="Gene3D" id="2.70.70.10">
    <property type="entry name" value="Glucose Permease (Domain IIA)"/>
    <property type="match status" value="1"/>
</dbReference>
<reference evidence="3 4" key="1">
    <citation type="submission" date="2021-11" db="EMBL/GenBank/DDBJ databases">
        <authorList>
            <person name="Liang Q."/>
            <person name="Mou H."/>
            <person name="Liu Z."/>
        </authorList>
    </citation>
    <scope>NUCLEOTIDE SEQUENCE [LARGE SCALE GENOMIC DNA]</scope>
    <source>
        <strain evidence="3 4">CHU3</strain>
    </source>
</reference>
<evidence type="ECO:0000313" key="4">
    <source>
        <dbReference type="Proteomes" id="UP001209701"/>
    </source>
</evidence>
<evidence type="ECO:0000256" key="1">
    <source>
        <dbReference type="SAM" id="SignalP"/>
    </source>
</evidence>
<accession>A0ABT2YH17</accession>
<dbReference type="InterPro" id="IPR050570">
    <property type="entry name" value="Cell_wall_metabolism_enzyme"/>
</dbReference>
<name>A0ABT2YH17_9BURK</name>